<dbReference type="SUPFAM" id="SSF56176">
    <property type="entry name" value="FAD-binding/transporter-associated domain-like"/>
    <property type="match status" value="1"/>
</dbReference>
<dbReference type="InterPro" id="IPR036318">
    <property type="entry name" value="FAD-bd_PCMH-like_sf"/>
</dbReference>
<evidence type="ECO:0000256" key="1">
    <source>
        <dbReference type="ARBA" id="ARBA00022630"/>
    </source>
</evidence>
<organism evidence="5 6">
    <name type="scientific">Fertoeibacter niger</name>
    <dbReference type="NCBI Taxonomy" id="2656921"/>
    <lineage>
        <taxon>Bacteria</taxon>
        <taxon>Pseudomonadati</taxon>
        <taxon>Pseudomonadota</taxon>
        <taxon>Alphaproteobacteria</taxon>
        <taxon>Rhodobacterales</taxon>
        <taxon>Paracoccaceae</taxon>
        <taxon>Fertoeibacter</taxon>
    </lineage>
</organism>
<comment type="caution">
    <text evidence="5">The sequence shown here is derived from an EMBL/GenBank/DDBJ whole genome shotgun (WGS) entry which is preliminary data.</text>
</comment>
<dbReference type="InterPro" id="IPR016166">
    <property type="entry name" value="FAD-bd_PCMH"/>
</dbReference>
<keyword evidence="2" id="KW-0274">FAD</keyword>
<dbReference type="Proteomes" id="UP000484076">
    <property type="component" value="Unassembled WGS sequence"/>
</dbReference>
<dbReference type="Pfam" id="PF00941">
    <property type="entry name" value="FAD_binding_5"/>
    <property type="match status" value="1"/>
</dbReference>
<dbReference type="GO" id="GO:0016491">
    <property type="term" value="F:oxidoreductase activity"/>
    <property type="evidence" value="ECO:0007669"/>
    <property type="project" value="UniProtKB-KW"/>
</dbReference>
<dbReference type="RefSeq" id="WP_152827704.1">
    <property type="nucleotide sequence ID" value="NZ_WHUT02000009.1"/>
</dbReference>
<evidence type="ECO:0000259" key="4">
    <source>
        <dbReference type="PROSITE" id="PS51387"/>
    </source>
</evidence>
<dbReference type="Gene3D" id="3.30.465.10">
    <property type="match status" value="1"/>
</dbReference>
<accession>A0A8X8H1U5</accession>
<evidence type="ECO:0000256" key="3">
    <source>
        <dbReference type="ARBA" id="ARBA00023002"/>
    </source>
</evidence>
<gene>
    <name evidence="5" type="ORF">GEU84_014905</name>
</gene>
<dbReference type="AlphaFoldDB" id="A0A8X8H1U5"/>
<dbReference type="PROSITE" id="PS51387">
    <property type="entry name" value="FAD_PCMH"/>
    <property type="match status" value="1"/>
</dbReference>
<reference evidence="5" key="1">
    <citation type="submission" date="2020-05" db="EMBL/GenBank/DDBJ databases">
        <title>Fertoebacter nigrum gen. nov., sp. nov., a new member of the family Rhodobacteraceae.</title>
        <authorList>
            <person name="Szuroczki S."/>
            <person name="Abbaszade G."/>
            <person name="Buni D."/>
            <person name="Schumann P."/>
            <person name="Toth E."/>
        </authorList>
    </citation>
    <scope>NUCLEOTIDE SEQUENCE</scope>
    <source>
        <strain evidence="5">RG-N-1a</strain>
    </source>
</reference>
<keyword evidence="1" id="KW-0285">Flavoprotein</keyword>
<dbReference type="EMBL" id="WHUT02000009">
    <property type="protein sequence ID" value="NUB45686.1"/>
    <property type="molecule type" value="Genomic_DNA"/>
</dbReference>
<dbReference type="InterPro" id="IPR051312">
    <property type="entry name" value="Diverse_Substr_Oxidored"/>
</dbReference>
<dbReference type="InterPro" id="IPR036683">
    <property type="entry name" value="CO_DH_flav_C_dom_sf"/>
</dbReference>
<dbReference type="Gene3D" id="3.30.390.50">
    <property type="entry name" value="CO dehydrogenase flavoprotein, C-terminal domain"/>
    <property type="match status" value="1"/>
</dbReference>
<keyword evidence="3" id="KW-0560">Oxidoreductase</keyword>
<dbReference type="PANTHER" id="PTHR42659">
    <property type="entry name" value="XANTHINE DEHYDROGENASE SUBUNIT C-RELATED"/>
    <property type="match status" value="1"/>
</dbReference>
<protein>
    <submittedName>
        <fullName evidence="5">FAD binding domain-containing protein</fullName>
    </submittedName>
</protein>
<keyword evidence="6" id="KW-1185">Reference proteome</keyword>
<sequence>MTPYSRPASLPETLFLLAQGQPLLLAGGTDVYPATQAQWLTRPVIDISAVPELHGITRGPDGLRIGAGTTWAAIAAAALPPACNALQQAAQEVGGRQIQNAGTIGGNLCNASPAADGVPPLLVLDAVIELASPRGLRRVALADFLTGPRQTLRAADEVMVAVIVPDAALSGASHFVKLGARAYLVISIAMVAVRLLVVAGRVQQAALAVGACSAVARRLPGAEQALLGLAPQETAAAIDAAQVAAALAPLDDLRATAVYRAEAAAELLRRALATLAQDHAG</sequence>
<dbReference type="SUPFAM" id="SSF55447">
    <property type="entry name" value="CO dehydrogenase flavoprotein C-terminal domain-like"/>
    <property type="match status" value="1"/>
</dbReference>
<dbReference type="PANTHER" id="PTHR42659:SF2">
    <property type="entry name" value="XANTHINE DEHYDROGENASE SUBUNIT C-RELATED"/>
    <property type="match status" value="1"/>
</dbReference>
<feature type="domain" description="FAD-binding PCMH-type" evidence="4">
    <location>
        <begin position="1"/>
        <end position="169"/>
    </location>
</feature>
<dbReference type="Pfam" id="PF03450">
    <property type="entry name" value="CO_deh_flav_C"/>
    <property type="match status" value="1"/>
</dbReference>
<evidence type="ECO:0000313" key="6">
    <source>
        <dbReference type="Proteomes" id="UP000484076"/>
    </source>
</evidence>
<dbReference type="InterPro" id="IPR002346">
    <property type="entry name" value="Mopterin_DH_FAD-bd"/>
</dbReference>
<dbReference type="GO" id="GO:0071949">
    <property type="term" value="F:FAD binding"/>
    <property type="evidence" value="ECO:0007669"/>
    <property type="project" value="InterPro"/>
</dbReference>
<dbReference type="SMART" id="SM01092">
    <property type="entry name" value="CO_deh_flav_C"/>
    <property type="match status" value="1"/>
</dbReference>
<evidence type="ECO:0000256" key="2">
    <source>
        <dbReference type="ARBA" id="ARBA00022827"/>
    </source>
</evidence>
<name>A0A8X8H1U5_9RHOB</name>
<proteinExistence type="predicted"/>
<dbReference type="InterPro" id="IPR016169">
    <property type="entry name" value="FAD-bd_PCMH_sub2"/>
</dbReference>
<evidence type="ECO:0000313" key="5">
    <source>
        <dbReference type="EMBL" id="NUB45686.1"/>
    </source>
</evidence>
<dbReference type="InterPro" id="IPR005107">
    <property type="entry name" value="CO_DH_flav_C"/>
</dbReference>